<keyword evidence="3" id="KW-1185">Reference proteome</keyword>
<keyword evidence="1" id="KW-0472">Membrane</keyword>
<feature type="transmembrane region" description="Helical" evidence="1">
    <location>
        <begin position="31"/>
        <end position="48"/>
    </location>
</feature>
<dbReference type="Proteomes" id="UP000239203">
    <property type="component" value="Unassembled WGS sequence"/>
</dbReference>
<comment type="caution">
    <text evidence="2">The sequence shown here is derived from an EMBL/GenBank/DDBJ whole genome shotgun (WGS) entry which is preliminary data.</text>
</comment>
<reference evidence="2 3" key="1">
    <citation type="submission" date="2018-02" db="EMBL/GenBank/DDBJ databases">
        <title>Genomic Encyclopedia of Archaeal and Bacterial Type Strains, Phase II (KMG-II): from individual species to whole genera.</title>
        <authorList>
            <person name="Goeker M."/>
        </authorList>
    </citation>
    <scope>NUCLEOTIDE SEQUENCE [LARGE SCALE GENOMIC DNA]</scope>
    <source>
        <strain evidence="2 3">YU 961-1</strain>
    </source>
</reference>
<proteinExistence type="predicted"/>
<sequence>MRSASGYIGAVAQRVGALVGIGDAGLRIWDIAKWPVIALLVGLAYAILC</sequence>
<evidence type="ECO:0000256" key="1">
    <source>
        <dbReference type="SAM" id="Phobius"/>
    </source>
</evidence>
<dbReference type="EMBL" id="PTIX01000016">
    <property type="protein sequence ID" value="PPK64982.1"/>
    <property type="molecule type" value="Genomic_DNA"/>
</dbReference>
<organism evidence="2 3">
    <name type="scientific">Actinokineospora auranticolor</name>
    <dbReference type="NCBI Taxonomy" id="155976"/>
    <lineage>
        <taxon>Bacteria</taxon>
        <taxon>Bacillati</taxon>
        <taxon>Actinomycetota</taxon>
        <taxon>Actinomycetes</taxon>
        <taxon>Pseudonocardiales</taxon>
        <taxon>Pseudonocardiaceae</taxon>
        <taxon>Actinokineospora</taxon>
    </lineage>
</organism>
<evidence type="ECO:0000313" key="2">
    <source>
        <dbReference type="EMBL" id="PPK64982.1"/>
    </source>
</evidence>
<dbReference type="RefSeq" id="WP_245931552.1">
    <property type="nucleotide sequence ID" value="NZ_CP154825.1"/>
</dbReference>
<evidence type="ECO:0000313" key="3">
    <source>
        <dbReference type="Proteomes" id="UP000239203"/>
    </source>
</evidence>
<keyword evidence="1" id="KW-1133">Transmembrane helix</keyword>
<protein>
    <submittedName>
        <fullName evidence="2">Uncharacterized protein</fullName>
    </submittedName>
</protein>
<gene>
    <name evidence="2" type="ORF">CLV40_11624</name>
</gene>
<name>A0A2S6GIC6_9PSEU</name>
<dbReference type="AlphaFoldDB" id="A0A2S6GIC6"/>
<keyword evidence="1" id="KW-0812">Transmembrane</keyword>
<accession>A0A2S6GIC6</accession>